<accession>A0A6C0HM37</accession>
<organism evidence="1">
    <name type="scientific">viral metagenome</name>
    <dbReference type="NCBI Taxonomy" id="1070528"/>
    <lineage>
        <taxon>unclassified sequences</taxon>
        <taxon>metagenomes</taxon>
        <taxon>organismal metagenomes</taxon>
    </lineage>
</organism>
<dbReference type="AlphaFoldDB" id="A0A6C0HM37"/>
<sequence>MLAQHLPIIYQREIYAWKYFNKLVGLPLAKIQATIAAGTPITPTTITATIDYSEIIKQNLEPNNLPMSYDWSIDMRNIVLTETSAICFIKQSNYMQLFGCVSGEMRIIISPPDQAPLLGTFINNVSNFDATKLLDKVPIELQFVEIILRCGNMIYIPYDWHYFIYKNSLTSSIDNSANNKANTAANTAANVEIADIDDIDDISDTIIIDCLNKSILCSI</sequence>
<protein>
    <recommendedName>
        <fullName evidence="2">Cupin-like domain-containing protein</fullName>
    </recommendedName>
</protein>
<reference evidence="1" key="1">
    <citation type="journal article" date="2020" name="Nature">
        <title>Giant virus diversity and host interactions through global metagenomics.</title>
        <authorList>
            <person name="Schulz F."/>
            <person name="Roux S."/>
            <person name="Paez-Espino D."/>
            <person name="Jungbluth S."/>
            <person name="Walsh D.A."/>
            <person name="Denef V.J."/>
            <person name="McMahon K.D."/>
            <person name="Konstantinidis K.T."/>
            <person name="Eloe-Fadrosh E.A."/>
            <person name="Kyrpides N.C."/>
            <person name="Woyke T."/>
        </authorList>
    </citation>
    <scope>NUCLEOTIDE SEQUENCE</scope>
    <source>
        <strain evidence="1">GVMAG-M-3300023184-13</strain>
    </source>
</reference>
<dbReference type="Gene3D" id="2.60.120.650">
    <property type="entry name" value="Cupin"/>
    <property type="match status" value="1"/>
</dbReference>
<dbReference type="EMBL" id="MN739979">
    <property type="protein sequence ID" value="QHT81196.1"/>
    <property type="molecule type" value="Genomic_DNA"/>
</dbReference>
<evidence type="ECO:0008006" key="2">
    <source>
        <dbReference type="Google" id="ProtNLM"/>
    </source>
</evidence>
<evidence type="ECO:0000313" key="1">
    <source>
        <dbReference type="EMBL" id="QHT81196.1"/>
    </source>
</evidence>
<name>A0A6C0HM37_9ZZZZ</name>
<proteinExistence type="predicted"/>